<name>G7GZQ9_9ACTN</name>
<dbReference type="RefSeq" id="WP_007321161.1">
    <property type="nucleotide sequence ID" value="NZ_BAEE01000027.1"/>
</dbReference>
<keyword evidence="2" id="KW-1185">Reference proteome</keyword>
<dbReference type="AlphaFoldDB" id="G7GZQ9"/>
<protein>
    <submittedName>
        <fullName evidence="1">Uncharacterized protein</fullName>
    </submittedName>
</protein>
<organism evidence="1 2">
    <name type="scientific">Gordonia araii NBRC 100433</name>
    <dbReference type="NCBI Taxonomy" id="1073574"/>
    <lineage>
        <taxon>Bacteria</taxon>
        <taxon>Bacillati</taxon>
        <taxon>Actinomycetota</taxon>
        <taxon>Actinomycetes</taxon>
        <taxon>Mycobacteriales</taxon>
        <taxon>Gordoniaceae</taxon>
        <taxon>Gordonia</taxon>
    </lineage>
</organism>
<gene>
    <name evidence="1" type="ORF">GOARA_027_00470</name>
</gene>
<evidence type="ECO:0000313" key="2">
    <source>
        <dbReference type="Proteomes" id="UP000035088"/>
    </source>
</evidence>
<proteinExistence type="predicted"/>
<sequence length="227" mass="24295">MGAKHGAGRSTIDSLKQKARKGVSSVVIGLAGLLTLSGCSAIDGDAPLPNDKGTISVNNPIERSQTGDVTTEGHAITARLVDALVKGGLVVGDSSFQAWDTCTSAKQFAVGYNPRNGIRYMAHIYLTPRTDIAKPTRLVQDIGEGWETKDDSSKGEYGVFSLSLSIINKVQLLVVSPCTSCTRPARTGYPSTRSAPWVVSYGSRGSNDRRNARSLQAVVQRRFSPRR</sequence>
<comment type="caution">
    <text evidence="1">The sequence shown here is derived from an EMBL/GenBank/DDBJ whole genome shotgun (WGS) entry which is preliminary data.</text>
</comment>
<reference evidence="1 2" key="1">
    <citation type="submission" date="2011-11" db="EMBL/GenBank/DDBJ databases">
        <title>Whole genome shotgun sequence of Gordonia araii NBRC 100433.</title>
        <authorList>
            <person name="Yoshida Y."/>
            <person name="Hosoyama A."/>
            <person name="Tsuchikane K."/>
            <person name="Katsumata H."/>
            <person name="Yamazaki S."/>
            <person name="Fujita N."/>
        </authorList>
    </citation>
    <scope>NUCLEOTIDE SEQUENCE [LARGE SCALE GENOMIC DNA]</scope>
    <source>
        <strain evidence="1 2">NBRC 100433</strain>
    </source>
</reference>
<evidence type="ECO:0000313" key="1">
    <source>
        <dbReference type="EMBL" id="GAB09084.1"/>
    </source>
</evidence>
<dbReference type="EMBL" id="BAEE01000027">
    <property type="protein sequence ID" value="GAB09084.1"/>
    <property type="molecule type" value="Genomic_DNA"/>
</dbReference>
<dbReference type="Proteomes" id="UP000035088">
    <property type="component" value="Unassembled WGS sequence"/>
</dbReference>
<accession>G7GZQ9</accession>